<accession>A0A382LBL2</accession>
<dbReference type="GO" id="GO:0008770">
    <property type="term" value="F:[acyl-carrier-protein] phosphodiesterase activity"/>
    <property type="evidence" value="ECO:0007669"/>
    <property type="project" value="InterPro"/>
</dbReference>
<protein>
    <recommendedName>
        <fullName evidence="5">Acyl carrier protein phosphodiesterase</fullName>
    </recommendedName>
</protein>
<evidence type="ECO:0000256" key="1">
    <source>
        <dbReference type="ARBA" id="ARBA00022516"/>
    </source>
</evidence>
<proteinExistence type="predicted"/>
<feature type="non-terminal residue" evidence="4">
    <location>
        <position position="1"/>
    </location>
</feature>
<keyword evidence="2" id="KW-0378">Hydrolase</keyword>
<dbReference type="InterPro" id="IPR007431">
    <property type="entry name" value="ACP_PD"/>
</dbReference>
<dbReference type="AlphaFoldDB" id="A0A382LBL2"/>
<dbReference type="Pfam" id="PF04336">
    <property type="entry name" value="ACP_PD"/>
    <property type="match status" value="1"/>
</dbReference>
<dbReference type="PANTHER" id="PTHR38764">
    <property type="entry name" value="ACYL CARRIER PROTEIN PHOSPHODIESTERASE"/>
    <property type="match status" value="1"/>
</dbReference>
<evidence type="ECO:0000313" key="4">
    <source>
        <dbReference type="EMBL" id="SVC33433.1"/>
    </source>
</evidence>
<keyword evidence="3" id="KW-0443">Lipid metabolism</keyword>
<dbReference type="GO" id="GO:0006633">
    <property type="term" value="P:fatty acid biosynthetic process"/>
    <property type="evidence" value="ECO:0007669"/>
    <property type="project" value="InterPro"/>
</dbReference>
<dbReference type="PANTHER" id="PTHR38764:SF1">
    <property type="entry name" value="ACYL CARRIER PROTEIN PHOSPHODIESTERASE"/>
    <property type="match status" value="1"/>
</dbReference>
<keyword evidence="1" id="KW-0444">Lipid biosynthesis</keyword>
<organism evidence="4">
    <name type="scientific">marine metagenome</name>
    <dbReference type="NCBI Taxonomy" id="408172"/>
    <lineage>
        <taxon>unclassified sequences</taxon>
        <taxon>metagenomes</taxon>
        <taxon>ecological metagenomes</taxon>
    </lineage>
</organism>
<name>A0A382LBL2_9ZZZZ</name>
<dbReference type="PIRSF" id="PIRSF011489">
    <property type="entry name" value="DUF479"/>
    <property type="match status" value="1"/>
</dbReference>
<evidence type="ECO:0000256" key="2">
    <source>
        <dbReference type="ARBA" id="ARBA00022801"/>
    </source>
</evidence>
<evidence type="ECO:0008006" key="5">
    <source>
        <dbReference type="Google" id="ProtNLM"/>
    </source>
</evidence>
<reference evidence="4" key="1">
    <citation type="submission" date="2018-05" db="EMBL/GenBank/DDBJ databases">
        <authorList>
            <person name="Lanie J.A."/>
            <person name="Ng W.-L."/>
            <person name="Kazmierczak K.M."/>
            <person name="Andrzejewski T.M."/>
            <person name="Davidsen T.M."/>
            <person name="Wayne K.J."/>
            <person name="Tettelin H."/>
            <person name="Glass J.I."/>
            <person name="Rusch D."/>
            <person name="Podicherti R."/>
            <person name="Tsui H.-C.T."/>
            <person name="Winkler M.E."/>
        </authorList>
    </citation>
    <scope>NUCLEOTIDE SEQUENCE</scope>
</reference>
<evidence type="ECO:0000256" key="3">
    <source>
        <dbReference type="ARBA" id="ARBA00023098"/>
    </source>
</evidence>
<gene>
    <name evidence="4" type="ORF">METZ01_LOCUS286287</name>
</gene>
<sequence length="204" mass="23355">VNYLAHLYLARDNDALLLGGFLGDFIKGRLTGIRPKEIESGIQLHRNIDAFTDAHPITLLSRNRFPSSMRRMAGIAVDIIYDHLLAVNWHHYSSTSLAAFEQDCFQRLLQPEFRDYFPERALHTCRRMASAQSLSMTKKEDYIIRSMQSLASRVKKGEQLLASAHVFAAHRNDFSSDFELFFEALIKFVTEKNLACADASRQRT</sequence>
<dbReference type="EMBL" id="UINC01085663">
    <property type="protein sequence ID" value="SVC33433.1"/>
    <property type="molecule type" value="Genomic_DNA"/>
</dbReference>